<sequence>MTLSAFVAAELDRAVLPVIADAARSIAASLNGEAVLFYGSVLRTADLDGVLDFYVLRPPGTARGASRRIWPDVSYHEVSVAGRMIRAKVATMDLDAFERAAAGRSRDTTIWARFVQPVALIWVADPATRDRIVDAVAAAATTAARFAALHGPARGSAGDYWRNLFRATYATELRVEAPGREDQILSYERARYDALLPLAWDAGAVAFARDGDALAPALTPSQRRTLASDWSRARRWGKRLNAIRLVKAAFTFDGATRYALWKIERHTGLSVPLTPFRERHPLLAAPGVLWRLWQHQAAR</sequence>
<organism evidence="1 2">
    <name type="scientific">Sphingomonas hominis</name>
    <dbReference type="NCBI Taxonomy" id="2741495"/>
    <lineage>
        <taxon>Bacteria</taxon>
        <taxon>Pseudomonadati</taxon>
        <taxon>Pseudomonadota</taxon>
        <taxon>Alphaproteobacteria</taxon>
        <taxon>Sphingomonadales</taxon>
        <taxon>Sphingomonadaceae</taxon>
        <taxon>Sphingomonas</taxon>
    </lineage>
</organism>
<proteinExistence type="predicted"/>
<comment type="caution">
    <text evidence="1">The sequence shown here is derived from an EMBL/GenBank/DDBJ whole genome shotgun (WGS) entry which is preliminary data.</text>
</comment>
<gene>
    <name evidence="1" type="ORF">HRV97_08820</name>
</gene>
<name>A0ABX2JQC4_9SPHN</name>
<dbReference type="Proteomes" id="UP000621447">
    <property type="component" value="Unassembled WGS sequence"/>
</dbReference>
<dbReference type="EMBL" id="JABULH010000003">
    <property type="protein sequence ID" value="NTS65262.1"/>
    <property type="molecule type" value="Genomic_DNA"/>
</dbReference>
<accession>A0ABX2JQC4</accession>
<evidence type="ECO:0000313" key="2">
    <source>
        <dbReference type="Proteomes" id="UP000621447"/>
    </source>
</evidence>
<reference evidence="1 2" key="1">
    <citation type="submission" date="2020-06" db="EMBL/GenBank/DDBJ databases">
        <title>Sphingomonas hominis sp. nov., a member of the Sphingomonas, isolated from the hair of a 22-year-old girl.</title>
        <authorList>
            <person name="Zhang D.-F."/>
            <person name="Cui X.-W."/>
        </authorList>
    </citation>
    <scope>NUCLEOTIDE SEQUENCE [LARGE SCALE GENOMIC DNA]</scope>
    <source>
        <strain evidence="1 2">HHU CXW</strain>
    </source>
</reference>
<evidence type="ECO:0008006" key="3">
    <source>
        <dbReference type="Google" id="ProtNLM"/>
    </source>
</evidence>
<dbReference type="RefSeq" id="WP_174193903.1">
    <property type="nucleotide sequence ID" value="NZ_JABULH010000003.1"/>
</dbReference>
<keyword evidence="2" id="KW-1185">Reference proteome</keyword>
<evidence type="ECO:0000313" key="1">
    <source>
        <dbReference type="EMBL" id="NTS65262.1"/>
    </source>
</evidence>
<protein>
    <recommendedName>
        <fullName evidence="3">Nucleotidyltransferase domain-containing protein</fullName>
    </recommendedName>
</protein>